<dbReference type="InterPro" id="IPR050164">
    <property type="entry name" value="Peptidase_C19"/>
</dbReference>
<dbReference type="PANTHER" id="PTHR24006">
    <property type="entry name" value="UBIQUITIN CARBOXYL-TERMINAL HYDROLASE"/>
    <property type="match status" value="1"/>
</dbReference>
<proteinExistence type="predicted"/>
<dbReference type="SUPFAM" id="SSF54001">
    <property type="entry name" value="Cysteine proteinases"/>
    <property type="match status" value="1"/>
</dbReference>
<sequence>MTNEKFNHTTISLKHLTSQKTISKASSLPPEKIANGIHMPQANGLSKEPLVTWVHKNFQGILTNETKCLRCETVTARDEIFLDLSLDIEQNSSITSCLKNFSSTETLNVEDKFLCDNCCSTKEDEDQETTAYSSDTFETFQYMEQLGSGPNHGHYASLVKSHNHRHFFDDENVEMIDDSAVQTSFSSA</sequence>
<dbReference type="Gene3D" id="3.90.70.10">
    <property type="entry name" value="Cysteine proteinases"/>
    <property type="match status" value="1"/>
</dbReference>
<dbReference type="AlphaFoldDB" id="A0A9R1X827"/>
<evidence type="ECO:0000313" key="3">
    <source>
        <dbReference type="Proteomes" id="UP000235145"/>
    </source>
</evidence>
<protein>
    <recommendedName>
        <fullName evidence="1">USP domain-containing protein</fullName>
    </recommendedName>
</protein>
<name>A0A9R1X827_LACSA</name>
<evidence type="ECO:0000313" key="2">
    <source>
        <dbReference type="EMBL" id="KAJ0202896.1"/>
    </source>
</evidence>
<dbReference type="PANTHER" id="PTHR24006:SF884">
    <property type="entry name" value="UBIQUITIN CARBOXYL-TERMINAL HYDROLASE 4-LIKE"/>
    <property type="match status" value="1"/>
</dbReference>
<gene>
    <name evidence="2" type="ORF">LSAT_V11C500237400</name>
</gene>
<dbReference type="EMBL" id="NBSK02000005">
    <property type="protein sequence ID" value="KAJ0202896.1"/>
    <property type="molecule type" value="Genomic_DNA"/>
</dbReference>
<reference evidence="2 3" key="1">
    <citation type="journal article" date="2017" name="Nat. Commun.">
        <title>Genome assembly with in vitro proximity ligation data and whole-genome triplication in lettuce.</title>
        <authorList>
            <person name="Reyes-Chin-Wo S."/>
            <person name="Wang Z."/>
            <person name="Yang X."/>
            <person name="Kozik A."/>
            <person name="Arikit S."/>
            <person name="Song C."/>
            <person name="Xia L."/>
            <person name="Froenicke L."/>
            <person name="Lavelle D.O."/>
            <person name="Truco M.J."/>
            <person name="Xia R."/>
            <person name="Zhu S."/>
            <person name="Xu C."/>
            <person name="Xu H."/>
            <person name="Xu X."/>
            <person name="Cox K."/>
            <person name="Korf I."/>
            <person name="Meyers B.C."/>
            <person name="Michelmore R.W."/>
        </authorList>
    </citation>
    <scope>NUCLEOTIDE SEQUENCE [LARGE SCALE GENOMIC DNA]</scope>
    <source>
        <strain evidence="3">cv. Salinas</strain>
        <tissue evidence="2">Seedlings</tissue>
    </source>
</reference>
<dbReference type="InterPro" id="IPR028889">
    <property type="entry name" value="USP"/>
</dbReference>
<dbReference type="Proteomes" id="UP000235145">
    <property type="component" value="Unassembled WGS sequence"/>
</dbReference>
<dbReference type="InterPro" id="IPR038765">
    <property type="entry name" value="Papain-like_cys_pep_sf"/>
</dbReference>
<accession>A0A9R1X827</accession>
<dbReference type="PROSITE" id="PS50235">
    <property type="entry name" value="USP_3"/>
    <property type="match status" value="1"/>
</dbReference>
<organism evidence="2 3">
    <name type="scientific">Lactuca sativa</name>
    <name type="common">Garden lettuce</name>
    <dbReference type="NCBI Taxonomy" id="4236"/>
    <lineage>
        <taxon>Eukaryota</taxon>
        <taxon>Viridiplantae</taxon>
        <taxon>Streptophyta</taxon>
        <taxon>Embryophyta</taxon>
        <taxon>Tracheophyta</taxon>
        <taxon>Spermatophyta</taxon>
        <taxon>Magnoliopsida</taxon>
        <taxon>eudicotyledons</taxon>
        <taxon>Gunneridae</taxon>
        <taxon>Pentapetalae</taxon>
        <taxon>asterids</taxon>
        <taxon>campanulids</taxon>
        <taxon>Asterales</taxon>
        <taxon>Asteraceae</taxon>
        <taxon>Cichorioideae</taxon>
        <taxon>Cichorieae</taxon>
        <taxon>Lactucinae</taxon>
        <taxon>Lactuca</taxon>
    </lineage>
</organism>
<feature type="domain" description="USP" evidence="1">
    <location>
        <begin position="1"/>
        <end position="188"/>
    </location>
</feature>
<evidence type="ECO:0000259" key="1">
    <source>
        <dbReference type="PROSITE" id="PS50235"/>
    </source>
</evidence>
<keyword evidence="3" id="KW-1185">Reference proteome</keyword>
<comment type="caution">
    <text evidence="2">The sequence shown here is derived from an EMBL/GenBank/DDBJ whole genome shotgun (WGS) entry which is preliminary data.</text>
</comment>